<feature type="region of interest" description="Disordered" evidence="1">
    <location>
        <begin position="446"/>
        <end position="465"/>
    </location>
</feature>
<dbReference type="Gene3D" id="3.40.50.300">
    <property type="entry name" value="P-loop containing nucleotide triphosphate hydrolases"/>
    <property type="match status" value="1"/>
</dbReference>
<dbReference type="STRING" id="943816.AN217_14380"/>
<organism evidence="3 4">
    <name type="scientific">Streptomyces qinglanensis</name>
    <dbReference type="NCBI Taxonomy" id="943816"/>
    <lineage>
        <taxon>Bacteria</taxon>
        <taxon>Bacillati</taxon>
        <taxon>Actinomycetota</taxon>
        <taxon>Actinomycetes</taxon>
        <taxon>Kitasatosporales</taxon>
        <taxon>Streptomycetaceae</taxon>
        <taxon>Streptomyces</taxon>
    </lineage>
</organism>
<sequence length="549" mass="57867">MGRWAVPSRRHARTSVRAGTDAALDVLHPLLVLGRGACHLAAKGRNWWLGTPRERRGPTLFAVAASGVLLWLLPYGPVLAGIALLGSTAWYGRRQAGPAPPRAAPTEAQRARLQALYEALVPYFAPPGAAPAEPLYASDGGWERAFEEFAFRDGRISGLLLRYPTSFRDSEPAERLRLEHLLAAKTGRGREYRFCWDEECNLLEMTALEPLPCGIRAQPFRTAPGEAVLGFTDGDETGRTLPVRLSGEDSEDSEDGELDVPAVVWRTGPRSAEPHLLAVGTPGAGTSTLLRSLALQALGRGEVLLVDGDGGGEFAAFAARHGVLGVESTLPGALAALEWAARETERRLLAAGRSRQRGARSPQEAPRPLCVLVDRPAVLSHLARSRGLADPQELLRTPLRHGRAAGVAVAVAEQFDGLDELSEAVLACTRARVVLGAVTPGQAGGVLGRAPQTGPAATGPAAEVPRGRGFARLGDGPVLRLQVPATPDPRDETADEADRIAVQELLPASVRTPVREPAGPAAAEAAAAAYGEPRESGGTVPLPPAGPFS</sequence>
<dbReference type="InterPro" id="IPR027417">
    <property type="entry name" value="P-loop_NTPase"/>
</dbReference>
<accession>A0A1H9WB85</accession>
<keyword evidence="2" id="KW-0472">Membrane</keyword>
<feature type="region of interest" description="Disordered" evidence="1">
    <location>
        <begin position="508"/>
        <end position="549"/>
    </location>
</feature>
<protein>
    <recommendedName>
        <fullName evidence="5">FtsK domain-containing protein</fullName>
    </recommendedName>
</protein>
<dbReference type="Proteomes" id="UP000182841">
    <property type="component" value="Unassembled WGS sequence"/>
</dbReference>
<feature type="compositionally biased region" description="Low complexity" evidence="1">
    <location>
        <begin position="450"/>
        <end position="462"/>
    </location>
</feature>
<evidence type="ECO:0000256" key="1">
    <source>
        <dbReference type="SAM" id="MobiDB-lite"/>
    </source>
</evidence>
<dbReference type="EMBL" id="FOGO01000016">
    <property type="protein sequence ID" value="SES31084.1"/>
    <property type="molecule type" value="Genomic_DNA"/>
</dbReference>
<dbReference type="OrthoDB" id="3845669at2"/>
<keyword evidence="4" id="KW-1185">Reference proteome</keyword>
<evidence type="ECO:0000256" key="2">
    <source>
        <dbReference type="SAM" id="Phobius"/>
    </source>
</evidence>
<evidence type="ECO:0000313" key="4">
    <source>
        <dbReference type="Proteomes" id="UP000182841"/>
    </source>
</evidence>
<evidence type="ECO:0008006" key="5">
    <source>
        <dbReference type="Google" id="ProtNLM"/>
    </source>
</evidence>
<gene>
    <name evidence="3" type="ORF">SAMN05421870_116106</name>
</gene>
<dbReference type="RefSeq" id="WP_075002981.1">
    <property type="nucleotide sequence ID" value="NZ_FOGO01000016.1"/>
</dbReference>
<proteinExistence type="predicted"/>
<reference evidence="4" key="1">
    <citation type="submission" date="2016-10" db="EMBL/GenBank/DDBJ databases">
        <authorList>
            <person name="Varghese N."/>
            <person name="Submissions S."/>
        </authorList>
    </citation>
    <scope>NUCLEOTIDE SEQUENCE [LARGE SCALE GENOMIC DNA]</scope>
    <source>
        <strain evidence="4">CGMCC 4.6825</strain>
    </source>
</reference>
<evidence type="ECO:0000313" key="3">
    <source>
        <dbReference type="EMBL" id="SES31084.1"/>
    </source>
</evidence>
<feature type="compositionally biased region" description="Low complexity" evidence="1">
    <location>
        <begin position="516"/>
        <end position="531"/>
    </location>
</feature>
<feature type="transmembrane region" description="Helical" evidence="2">
    <location>
        <begin position="60"/>
        <end position="85"/>
    </location>
</feature>
<keyword evidence="2" id="KW-0812">Transmembrane</keyword>
<dbReference type="AlphaFoldDB" id="A0A1H9WB85"/>
<dbReference type="SUPFAM" id="SSF52540">
    <property type="entry name" value="P-loop containing nucleoside triphosphate hydrolases"/>
    <property type="match status" value="1"/>
</dbReference>
<name>A0A1H9WB85_9ACTN</name>
<keyword evidence="2" id="KW-1133">Transmembrane helix</keyword>